<dbReference type="GO" id="GO:0008206">
    <property type="term" value="P:bile acid metabolic process"/>
    <property type="evidence" value="ECO:0007669"/>
    <property type="project" value="TreeGrafter"/>
</dbReference>
<keyword evidence="3" id="KW-1185">Reference proteome</keyword>
<dbReference type="InterPro" id="IPR044855">
    <property type="entry name" value="CoA-Trfase_III_dom3_sf"/>
</dbReference>
<dbReference type="AlphaFoldDB" id="A0AAN9U162"/>
<comment type="similarity">
    <text evidence="1">Belongs to the CoA-transferase III family.</text>
</comment>
<sequence length="371" mass="41052">MPLKGIKVIELSGLAPGPLCGKFLRDFGASVTVVNKVADDKVVDINVVNDGKEQVCLDIKSPNGSKIFRKLAASADVLIEPFRAGVMEKLKLGPEVLLADNPKLIYARLSGYGQSGPLSKVAGHDINYLSLTGLLSFYGWRGKHPIPPSNFSEFAGGSLICFTGILLALIDRSRTGKGQVIDSNIVEGISYIGSWLMRSQKMLFNESRGNNWLDGGAHFYDTYETKDGKFMAVGALEPKFYQELISKLEFSHEEAPQMGNNEIREKFQKKFLEKTQAEWVEIFGTSDACVTPVLSIQEAVKFHHNLDRNSFIQDEDGVITPVRAPRLSNYPEGAKQAPLGDNNTYKVLQRLGYSDKQIQELEAEETVKCKI</sequence>
<dbReference type="SUPFAM" id="SSF89796">
    <property type="entry name" value="CoA-transferase family III (CaiB/BaiF)"/>
    <property type="match status" value="1"/>
</dbReference>
<dbReference type="InterPro" id="IPR050509">
    <property type="entry name" value="CoA-transferase_III"/>
</dbReference>
<dbReference type="Gene3D" id="3.30.1540.10">
    <property type="entry name" value="formyl-coa transferase, domain 3"/>
    <property type="match status" value="1"/>
</dbReference>
<proteinExistence type="inferred from homology"/>
<dbReference type="InterPro" id="IPR023606">
    <property type="entry name" value="CoA-Trfase_III_dom_1_sf"/>
</dbReference>
<dbReference type="GO" id="GO:0008111">
    <property type="term" value="F:alpha-methylacyl-CoA racemase activity"/>
    <property type="evidence" value="ECO:0007669"/>
    <property type="project" value="TreeGrafter"/>
</dbReference>
<dbReference type="PANTHER" id="PTHR48228">
    <property type="entry name" value="SUCCINYL-COA--D-CITRAMALATE COA-TRANSFERASE"/>
    <property type="match status" value="1"/>
</dbReference>
<organism evidence="2 3">
    <name type="scientific">Parthenolecanium corni</name>
    <dbReference type="NCBI Taxonomy" id="536013"/>
    <lineage>
        <taxon>Eukaryota</taxon>
        <taxon>Metazoa</taxon>
        <taxon>Ecdysozoa</taxon>
        <taxon>Arthropoda</taxon>
        <taxon>Hexapoda</taxon>
        <taxon>Insecta</taxon>
        <taxon>Pterygota</taxon>
        <taxon>Neoptera</taxon>
        <taxon>Paraneoptera</taxon>
        <taxon>Hemiptera</taxon>
        <taxon>Sternorrhyncha</taxon>
        <taxon>Coccoidea</taxon>
        <taxon>Coccidae</taxon>
        <taxon>Parthenolecanium</taxon>
    </lineage>
</organism>
<dbReference type="PANTHER" id="PTHR48228:SF5">
    <property type="entry name" value="ALPHA-METHYLACYL-COA RACEMASE"/>
    <property type="match status" value="1"/>
</dbReference>
<evidence type="ECO:0000313" key="3">
    <source>
        <dbReference type="Proteomes" id="UP001367676"/>
    </source>
</evidence>
<protein>
    <recommendedName>
        <fullName evidence="4">Alpha-methylacyl-CoA racemase</fullName>
    </recommendedName>
</protein>
<dbReference type="Proteomes" id="UP001367676">
    <property type="component" value="Unassembled WGS sequence"/>
</dbReference>
<dbReference type="Pfam" id="PF02515">
    <property type="entry name" value="CoA_transf_3"/>
    <property type="match status" value="1"/>
</dbReference>
<gene>
    <name evidence="2" type="ORF">V9T40_009534</name>
</gene>
<evidence type="ECO:0008006" key="4">
    <source>
        <dbReference type="Google" id="ProtNLM"/>
    </source>
</evidence>
<dbReference type="InterPro" id="IPR003673">
    <property type="entry name" value="CoA-Trfase_fam_III"/>
</dbReference>
<comment type="caution">
    <text evidence="2">The sequence shown here is derived from an EMBL/GenBank/DDBJ whole genome shotgun (WGS) entry which is preliminary data.</text>
</comment>
<accession>A0AAN9U162</accession>
<dbReference type="EMBL" id="JBBCAQ010000010">
    <property type="protein sequence ID" value="KAK7602093.1"/>
    <property type="molecule type" value="Genomic_DNA"/>
</dbReference>
<dbReference type="GO" id="GO:0005739">
    <property type="term" value="C:mitochondrion"/>
    <property type="evidence" value="ECO:0007669"/>
    <property type="project" value="TreeGrafter"/>
</dbReference>
<dbReference type="Gene3D" id="3.40.50.10540">
    <property type="entry name" value="Crotonobetainyl-coa:carnitine coa-transferase, domain 1"/>
    <property type="match status" value="1"/>
</dbReference>
<reference evidence="2 3" key="1">
    <citation type="submission" date="2024-03" db="EMBL/GenBank/DDBJ databases">
        <title>Adaptation during the transition from Ophiocordyceps entomopathogen to insect associate is accompanied by gene loss and intensified selection.</title>
        <authorList>
            <person name="Ward C.M."/>
            <person name="Onetto C.A."/>
            <person name="Borneman A.R."/>
        </authorList>
    </citation>
    <scope>NUCLEOTIDE SEQUENCE [LARGE SCALE GENOMIC DNA]</scope>
    <source>
        <strain evidence="2">AWRI1</strain>
        <tissue evidence="2">Single Adult Female</tissue>
    </source>
</reference>
<evidence type="ECO:0000313" key="2">
    <source>
        <dbReference type="EMBL" id="KAK7602093.1"/>
    </source>
</evidence>
<evidence type="ECO:0000256" key="1">
    <source>
        <dbReference type="ARBA" id="ARBA00008383"/>
    </source>
</evidence>
<name>A0AAN9U162_9HEMI</name>